<reference evidence="2" key="1">
    <citation type="journal article" date="2009" name="Rice">
        <title>De Novo Next Generation Sequencing of Plant Genomes.</title>
        <authorList>
            <person name="Rounsley S."/>
            <person name="Marri P.R."/>
            <person name="Yu Y."/>
            <person name="He R."/>
            <person name="Sisneros N."/>
            <person name="Goicoechea J.L."/>
            <person name="Lee S.J."/>
            <person name="Angelova A."/>
            <person name="Kudrna D."/>
            <person name="Luo M."/>
            <person name="Affourtit J."/>
            <person name="Desany B."/>
            <person name="Knight J."/>
            <person name="Niazi F."/>
            <person name="Egholm M."/>
            <person name="Wing R.A."/>
        </authorList>
    </citation>
    <scope>NUCLEOTIDE SEQUENCE [LARGE SCALE GENOMIC DNA]</scope>
    <source>
        <strain evidence="2">cv. IRGC 105608</strain>
    </source>
</reference>
<protein>
    <submittedName>
        <fullName evidence="2">Uncharacterized protein</fullName>
    </submittedName>
</protein>
<reference evidence="2" key="2">
    <citation type="submission" date="2015-03" db="UniProtKB">
        <authorList>
            <consortium name="EnsemblPlants"/>
        </authorList>
    </citation>
    <scope>IDENTIFICATION</scope>
</reference>
<dbReference type="eggNOG" id="KOG4658">
    <property type="taxonomic scope" value="Eukaryota"/>
</dbReference>
<dbReference type="AlphaFoldDB" id="A0A0D3F230"/>
<evidence type="ECO:0000256" key="1">
    <source>
        <dbReference type="SAM" id="Coils"/>
    </source>
</evidence>
<proteinExistence type="predicted"/>
<evidence type="ECO:0000313" key="3">
    <source>
        <dbReference type="Proteomes" id="UP000026960"/>
    </source>
</evidence>
<dbReference type="Gramene" id="OBART02G07590.1">
    <property type="protein sequence ID" value="OBART02G07590.1"/>
    <property type="gene ID" value="OBART02G07590"/>
</dbReference>
<dbReference type="EnsemblPlants" id="OBART02G07590.1">
    <property type="protein sequence ID" value="OBART02G07590.1"/>
    <property type="gene ID" value="OBART02G07590"/>
</dbReference>
<evidence type="ECO:0000313" key="2">
    <source>
        <dbReference type="EnsemblPlants" id="OBART02G07590.1"/>
    </source>
</evidence>
<organism evidence="2">
    <name type="scientific">Oryza barthii</name>
    <dbReference type="NCBI Taxonomy" id="65489"/>
    <lineage>
        <taxon>Eukaryota</taxon>
        <taxon>Viridiplantae</taxon>
        <taxon>Streptophyta</taxon>
        <taxon>Embryophyta</taxon>
        <taxon>Tracheophyta</taxon>
        <taxon>Spermatophyta</taxon>
        <taxon>Magnoliopsida</taxon>
        <taxon>Liliopsida</taxon>
        <taxon>Poales</taxon>
        <taxon>Poaceae</taxon>
        <taxon>BOP clade</taxon>
        <taxon>Oryzoideae</taxon>
        <taxon>Oryzeae</taxon>
        <taxon>Oryzinae</taxon>
        <taxon>Oryza</taxon>
    </lineage>
</organism>
<dbReference type="PaxDb" id="65489-OBART02G07590.1"/>
<dbReference type="PANTHER" id="PTHR33377:SF102">
    <property type="entry name" value="OS02G0199200 PROTEIN"/>
    <property type="match status" value="1"/>
</dbReference>
<sequence>MASDAIVSGVVADMVGRLMSLVAGQLRDRRGDAEEKLRRLRRLVVRIESAVEAAEARRITGRALLAWLSELVGVLADLESVSGDLTGFITMLQSCPPALHRPLNTNIYADSQMFGRQVERRRSVTMSRSPERGILSLQDSCLVTPPATQSGDHHRRRRSPELPVLLCKSVFPSYCIYYTAHCTISDSDTDNKQ</sequence>
<dbReference type="STRING" id="65489.A0A0D3F230"/>
<accession>A0A0D3F230</accession>
<dbReference type="Proteomes" id="UP000026960">
    <property type="component" value="Chromosome 2"/>
</dbReference>
<dbReference type="HOGENOM" id="CLU_1410760_0_0_1"/>
<dbReference type="PANTHER" id="PTHR33377">
    <property type="entry name" value="OS10G0134700 PROTEIN-RELATED"/>
    <property type="match status" value="1"/>
</dbReference>
<keyword evidence="1" id="KW-0175">Coiled coil</keyword>
<name>A0A0D3F230_9ORYZ</name>
<keyword evidence="3" id="KW-1185">Reference proteome</keyword>
<feature type="coiled-coil region" evidence="1">
    <location>
        <begin position="23"/>
        <end position="57"/>
    </location>
</feature>